<dbReference type="GO" id="GO:0005615">
    <property type="term" value="C:extracellular space"/>
    <property type="evidence" value="ECO:0007669"/>
    <property type="project" value="TreeGrafter"/>
</dbReference>
<dbReference type="Proteomes" id="UP000283509">
    <property type="component" value="Unassembled WGS sequence"/>
</dbReference>
<dbReference type="InterPro" id="IPR001254">
    <property type="entry name" value="Trypsin_dom"/>
</dbReference>
<dbReference type="Pfam" id="PF00089">
    <property type="entry name" value="Trypsin"/>
    <property type="match status" value="1"/>
</dbReference>
<keyword evidence="7" id="KW-1185">Reference proteome</keyword>
<sequence length="173" mass="18902">MLALESYVFHEGYTENYFNLDIALLRLEEALDLTSHPEVRPVCLPSDPTKVYEGQTGKVVGWGDTTNGDKKYPDIVREVDLPIVECGRKEIAGVLITPFMLCAGFKKGGKDSCSGDSGGPLTVEEDGRFTLVGIVFSARSAPNGMFQASTRASLSFWNGLAAILLKYLTVNRF</sequence>
<dbReference type="InterPro" id="IPR033116">
    <property type="entry name" value="TRYPSIN_SER"/>
</dbReference>
<dbReference type="CDD" id="cd00190">
    <property type="entry name" value="Tryp_SPc"/>
    <property type="match status" value="1"/>
</dbReference>
<reference evidence="6 7" key="2">
    <citation type="submission" date="2019-01" db="EMBL/GenBank/DDBJ databases">
        <title>The decoding of complex shrimp genome reveals the adaptation for benthos swimmer, frequently molting mechanism and breeding impact on genome.</title>
        <authorList>
            <person name="Sun Y."/>
            <person name="Gao Y."/>
            <person name="Yu Y."/>
        </authorList>
    </citation>
    <scope>NUCLEOTIDE SEQUENCE [LARGE SCALE GENOMIC DNA]</scope>
    <source>
        <tissue evidence="6">Muscle</tissue>
    </source>
</reference>
<evidence type="ECO:0000313" key="7">
    <source>
        <dbReference type="Proteomes" id="UP000283509"/>
    </source>
</evidence>
<dbReference type="STRING" id="6689.A0A423U2F7"/>
<dbReference type="SUPFAM" id="SSF50494">
    <property type="entry name" value="Trypsin-like serine proteases"/>
    <property type="match status" value="1"/>
</dbReference>
<dbReference type="AlphaFoldDB" id="A0A423U2F7"/>
<evidence type="ECO:0000259" key="5">
    <source>
        <dbReference type="PROSITE" id="PS50240"/>
    </source>
</evidence>
<dbReference type="PROSITE" id="PS00135">
    <property type="entry name" value="TRYPSIN_SER"/>
    <property type="match status" value="1"/>
</dbReference>
<dbReference type="GO" id="GO:0031638">
    <property type="term" value="P:zymogen activation"/>
    <property type="evidence" value="ECO:0007669"/>
    <property type="project" value="TreeGrafter"/>
</dbReference>
<dbReference type="InterPro" id="IPR001314">
    <property type="entry name" value="Peptidase_S1A"/>
</dbReference>
<dbReference type="PROSITE" id="PS50240">
    <property type="entry name" value="TRYPSIN_DOM"/>
    <property type="match status" value="1"/>
</dbReference>
<dbReference type="OrthoDB" id="6353876at2759"/>
<feature type="domain" description="Peptidase S1" evidence="5">
    <location>
        <begin position="1"/>
        <end position="173"/>
    </location>
</feature>
<dbReference type="EMBL" id="QCYY01000764">
    <property type="protein sequence ID" value="ROT82874.1"/>
    <property type="molecule type" value="Genomic_DNA"/>
</dbReference>
<keyword evidence="2" id="KW-0378">Hydrolase</keyword>
<evidence type="ECO:0000256" key="4">
    <source>
        <dbReference type="ARBA" id="ARBA00023157"/>
    </source>
</evidence>
<dbReference type="GO" id="GO:0004252">
    <property type="term" value="F:serine-type endopeptidase activity"/>
    <property type="evidence" value="ECO:0007669"/>
    <property type="project" value="InterPro"/>
</dbReference>
<dbReference type="SMART" id="SM00020">
    <property type="entry name" value="Tryp_SPc"/>
    <property type="match status" value="1"/>
</dbReference>
<organism evidence="6 7">
    <name type="scientific">Penaeus vannamei</name>
    <name type="common">Whiteleg shrimp</name>
    <name type="synonym">Litopenaeus vannamei</name>
    <dbReference type="NCBI Taxonomy" id="6689"/>
    <lineage>
        <taxon>Eukaryota</taxon>
        <taxon>Metazoa</taxon>
        <taxon>Ecdysozoa</taxon>
        <taxon>Arthropoda</taxon>
        <taxon>Crustacea</taxon>
        <taxon>Multicrustacea</taxon>
        <taxon>Malacostraca</taxon>
        <taxon>Eumalacostraca</taxon>
        <taxon>Eucarida</taxon>
        <taxon>Decapoda</taxon>
        <taxon>Dendrobranchiata</taxon>
        <taxon>Penaeoidea</taxon>
        <taxon>Penaeidae</taxon>
        <taxon>Penaeus</taxon>
    </lineage>
</organism>
<protein>
    <submittedName>
        <fullName evidence="6">Putative coagulation factor XII isoform X1</fullName>
    </submittedName>
</protein>
<dbReference type="InterPro" id="IPR009003">
    <property type="entry name" value="Peptidase_S1_PA"/>
</dbReference>
<dbReference type="InterPro" id="IPR050127">
    <property type="entry name" value="Serine_Proteases_S1"/>
</dbReference>
<dbReference type="PANTHER" id="PTHR24264">
    <property type="entry name" value="TRYPSIN-RELATED"/>
    <property type="match status" value="1"/>
</dbReference>
<name>A0A423U2F7_PENVA</name>
<evidence type="ECO:0000256" key="3">
    <source>
        <dbReference type="ARBA" id="ARBA00022825"/>
    </source>
</evidence>
<keyword evidence="3" id="KW-0720">Serine protease</keyword>
<proteinExistence type="predicted"/>
<evidence type="ECO:0000256" key="1">
    <source>
        <dbReference type="ARBA" id="ARBA00022670"/>
    </source>
</evidence>
<gene>
    <name evidence="6" type="ORF">C7M84_023947</name>
</gene>
<dbReference type="GO" id="GO:0005791">
    <property type="term" value="C:rough endoplasmic reticulum"/>
    <property type="evidence" value="ECO:0007669"/>
    <property type="project" value="TreeGrafter"/>
</dbReference>
<dbReference type="InterPro" id="IPR043504">
    <property type="entry name" value="Peptidase_S1_PA_chymotrypsin"/>
</dbReference>
<keyword evidence="4" id="KW-1015">Disulfide bond</keyword>
<evidence type="ECO:0000256" key="2">
    <source>
        <dbReference type="ARBA" id="ARBA00022801"/>
    </source>
</evidence>
<evidence type="ECO:0000313" key="6">
    <source>
        <dbReference type="EMBL" id="ROT82874.1"/>
    </source>
</evidence>
<reference evidence="6 7" key="1">
    <citation type="submission" date="2018-04" db="EMBL/GenBank/DDBJ databases">
        <authorList>
            <person name="Zhang X."/>
            <person name="Yuan J."/>
            <person name="Li F."/>
            <person name="Xiang J."/>
        </authorList>
    </citation>
    <scope>NUCLEOTIDE SEQUENCE [LARGE SCALE GENOMIC DNA]</scope>
    <source>
        <tissue evidence="6">Muscle</tissue>
    </source>
</reference>
<keyword evidence="1" id="KW-0645">Protease</keyword>
<dbReference type="PANTHER" id="PTHR24264:SF46">
    <property type="entry name" value="COAGULATION FACTOR XII"/>
    <property type="match status" value="1"/>
</dbReference>
<dbReference type="Gene3D" id="2.40.10.10">
    <property type="entry name" value="Trypsin-like serine proteases"/>
    <property type="match status" value="2"/>
</dbReference>
<accession>A0A423U2F7</accession>
<comment type="caution">
    <text evidence="6">The sequence shown here is derived from an EMBL/GenBank/DDBJ whole genome shotgun (WGS) entry which is preliminary data.</text>
</comment>
<dbReference type="PRINTS" id="PR00722">
    <property type="entry name" value="CHYMOTRYPSIN"/>
</dbReference>